<feature type="transmembrane region" description="Helical" evidence="7">
    <location>
        <begin position="110"/>
        <end position="128"/>
    </location>
</feature>
<feature type="transmembrane region" description="Helical" evidence="7">
    <location>
        <begin position="40"/>
        <end position="66"/>
    </location>
</feature>
<dbReference type="PANTHER" id="PTHR30576:SF0">
    <property type="entry name" value="UNDECAPRENYL-PHOSPHATE N-ACETYLGALACTOSAMINYL 1-PHOSPHATE TRANSFERASE-RELATED"/>
    <property type="match status" value="1"/>
</dbReference>
<dbReference type="AlphaFoldDB" id="A0A1M6PYL6"/>
<evidence type="ECO:0000256" key="3">
    <source>
        <dbReference type="ARBA" id="ARBA00022679"/>
    </source>
</evidence>
<dbReference type="Proteomes" id="UP000185812">
    <property type="component" value="Unassembled WGS sequence"/>
</dbReference>
<dbReference type="OrthoDB" id="9808602at2"/>
<evidence type="ECO:0000256" key="2">
    <source>
        <dbReference type="ARBA" id="ARBA00006464"/>
    </source>
</evidence>
<proteinExistence type="inferred from homology"/>
<evidence type="ECO:0000256" key="1">
    <source>
        <dbReference type="ARBA" id="ARBA00004141"/>
    </source>
</evidence>
<organism evidence="9 10">
    <name type="scientific">Rhodothermus profundi</name>
    <dbReference type="NCBI Taxonomy" id="633813"/>
    <lineage>
        <taxon>Bacteria</taxon>
        <taxon>Pseudomonadati</taxon>
        <taxon>Rhodothermota</taxon>
        <taxon>Rhodothermia</taxon>
        <taxon>Rhodothermales</taxon>
        <taxon>Rhodothermaceae</taxon>
        <taxon>Rhodothermus</taxon>
    </lineage>
</organism>
<protein>
    <submittedName>
        <fullName evidence="9">Undecaprenyl-phosphate glucose phosphotransferase</fullName>
    </submittedName>
</protein>
<dbReference type="GO" id="GO:0016020">
    <property type="term" value="C:membrane"/>
    <property type="evidence" value="ECO:0007669"/>
    <property type="project" value="UniProtKB-SubCell"/>
</dbReference>
<evidence type="ECO:0000259" key="8">
    <source>
        <dbReference type="Pfam" id="PF02397"/>
    </source>
</evidence>
<reference evidence="10" key="1">
    <citation type="submission" date="2016-11" db="EMBL/GenBank/DDBJ databases">
        <authorList>
            <person name="Varghese N."/>
            <person name="Submissions S."/>
        </authorList>
    </citation>
    <scope>NUCLEOTIDE SEQUENCE [LARGE SCALE GENOMIC DNA]</scope>
    <source>
        <strain evidence="10">DSM 22212</strain>
    </source>
</reference>
<dbReference type="Pfam" id="PF02397">
    <property type="entry name" value="Bac_transf"/>
    <property type="match status" value="1"/>
</dbReference>
<keyword evidence="4 7" id="KW-0812">Transmembrane</keyword>
<dbReference type="EMBL" id="FRAU01000001">
    <property type="protein sequence ID" value="SHK13053.1"/>
    <property type="molecule type" value="Genomic_DNA"/>
</dbReference>
<sequence length="477" mass="54453">MSRRVELIALLVIDALMFSLAYALLYLARFKWQWFGQPKLYPMVFWLPMLLMTAYWVLLFAFSGMYRERYAASRFDELVSLFKVVTVGVLILVFAIFIDTLEPSTSREAIFFYWASVYGLVSAGRLGVRTVQKALLLRGYGVHKALVVGWSDKVAQLYEEVRRYPEAGLKIVGAIRLARPGEPAESQETTGDGAAVAAVQVGTSACTIEALPRLIDELGVQDVLIALDGRDHDALLEVLRLCDGKPVKLKLVPDFYTLIGGMARTEHMYGLPLIEVLPEPMPAWEQSMKRVMDVTVSLAVLGLGLPLWIVIGLLIRLTSPGPAIYRQQRVGQHGRIFTLYKFRTMYVDAEARTGPVWAAKDDPRVTPIGRWLRRWRLDEVPQFWNVLKGEMSLVGPRPERPYFVEKLSQEIPLYNRRHRVKPGITGWAQVRWKYDNSLDDVRQKVKFDLFYIENMSLRMDLKILFRTIYTMLAGKGQ</sequence>
<evidence type="ECO:0000256" key="7">
    <source>
        <dbReference type="SAM" id="Phobius"/>
    </source>
</evidence>
<keyword evidence="3 9" id="KW-0808">Transferase</keyword>
<keyword evidence="10" id="KW-1185">Reference proteome</keyword>
<feature type="transmembrane region" description="Helical" evidence="7">
    <location>
        <begin position="78"/>
        <end position="98"/>
    </location>
</feature>
<dbReference type="Pfam" id="PF13727">
    <property type="entry name" value="CoA_binding_3"/>
    <property type="match status" value="1"/>
</dbReference>
<comment type="similarity">
    <text evidence="2">Belongs to the bacterial sugar transferase family.</text>
</comment>
<dbReference type="RefSeq" id="WP_072714263.1">
    <property type="nucleotide sequence ID" value="NZ_FRAU01000001.1"/>
</dbReference>
<dbReference type="STRING" id="633813.SAMN04488087_0389"/>
<dbReference type="NCBIfam" id="TIGR03025">
    <property type="entry name" value="EPS_sugtrans"/>
    <property type="match status" value="1"/>
</dbReference>
<keyword evidence="5 7" id="KW-1133">Transmembrane helix</keyword>
<feature type="domain" description="Bacterial sugar transferase" evidence="8">
    <location>
        <begin position="289"/>
        <end position="472"/>
    </location>
</feature>
<evidence type="ECO:0000256" key="4">
    <source>
        <dbReference type="ARBA" id="ARBA00022692"/>
    </source>
</evidence>
<comment type="subcellular location">
    <subcellularLocation>
        <location evidence="1">Membrane</location>
        <topology evidence="1">Multi-pass membrane protein</topology>
    </subcellularLocation>
</comment>
<dbReference type="PANTHER" id="PTHR30576">
    <property type="entry name" value="COLANIC BIOSYNTHESIS UDP-GLUCOSE LIPID CARRIER TRANSFERASE"/>
    <property type="match status" value="1"/>
</dbReference>
<evidence type="ECO:0000256" key="5">
    <source>
        <dbReference type="ARBA" id="ARBA00022989"/>
    </source>
</evidence>
<name>A0A1M6PYL6_9BACT</name>
<feature type="transmembrane region" description="Helical" evidence="7">
    <location>
        <begin position="294"/>
        <end position="315"/>
    </location>
</feature>
<dbReference type="Gene3D" id="3.40.50.720">
    <property type="entry name" value="NAD(P)-binding Rossmann-like Domain"/>
    <property type="match status" value="1"/>
</dbReference>
<evidence type="ECO:0000313" key="10">
    <source>
        <dbReference type="Proteomes" id="UP000185812"/>
    </source>
</evidence>
<dbReference type="InterPro" id="IPR003362">
    <property type="entry name" value="Bact_transf"/>
</dbReference>
<accession>A0A1M6PYL6</accession>
<keyword evidence="6 7" id="KW-0472">Membrane</keyword>
<dbReference type="GO" id="GO:0016780">
    <property type="term" value="F:phosphotransferase activity, for other substituted phosphate groups"/>
    <property type="evidence" value="ECO:0007669"/>
    <property type="project" value="TreeGrafter"/>
</dbReference>
<gene>
    <name evidence="9" type="ORF">SAMN04488087_0389</name>
</gene>
<dbReference type="InterPro" id="IPR017475">
    <property type="entry name" value="EPS_sugar_tfrase"/>
</dbReference>
<feature type="transmembrane region" description="Helical" evidence="7">
    <location>
        <begin position="7"/>
        <end position="28"/>
    </location>
</feature>
<evidence type="ECO:0000313" key="9">
    <source>
        <dbReference type="EMBL" id="SHK13053.1"/>
    </source>
</evidence>
<evidence type="ECO:0000256" key="6">
    <source>
        <dbReference type="ARBA" id="ARBA00023136"/>
    </source>
</evidence>